<feature type="transmembrane region" description="Helical" evidence="2">
    <location>
        <begin position="12"/>
        <end position="32"/>
    </location>
</feature>
<dbReference type="AlphaFoldDB" id="A0A7C3KD46"/>
<comment type="caution">
    <text evidence="4">The sequence shown here is derived from an EMBL/GenBank/DDBJ whole genome shotgun (WGS) entry which is preliminary data.</text>
</comment>
<dbReference type="EMBL" id="DSRU01000154">
    <property type="protein sequence ID" value="HFM98149.1"/>
    <property type="molecule type" value="Genomic_DNA"/>
</dbReference>
<feature type="transmembrane region" description="Helical" evidence="2">
    <location>
        <begin position="164"/>
        <end position="183"/>
    </location>
</feature>
<feature type="transmembrane region" description="Helical" evidence="2">
    <location>
        <begin position="79"/>
        <end position="100"/>
    </location>
</feature>
<evidence type="ECO:0000256" key="2">
    <source>
        <dbReference type="SAM" id="Phobius"/>
    </source>
</evidence>
<feature type="domain" description="EamA" evidence="3">
    <location>
        <begin position="165"/>
        <end position="299"/>
    </location>
</feature>
<dbReference type="GO" id="GO:0016020">
    <property type="term" value="C:membrane"/>
    <property type="evidence" value="ECO:0007669"/>
    <property type="project" value="InterPro"/>
</dbReference>
<keyword evidence="2" id="KW-0472">Membrane</keyword>
<feature type="transmembrane region" description="Helical" evidence="2">
    <location>
        <begin position="283"/>
        <end position="305"/>
    </location>
</feature>
<feature type="transmembrane region" description="Helical" evidence="2">
    <location>
        <begin position="195"/>
        <end position="216"/>
    </location>
</feature>
<dbReference type="InterPro" id="IPR000620">
    <property type="entry name" value="EamA_dom"/>
</dbReference>
<feature type="transmembrane region" description="Helical" evidence="2">
    <location>
        <begin position="44"/>
        <end position="67"/>
    </location>
</feature>
<dbReference type="PANTHER" id="PTHR22911">
    <property type="entry name" value="ACYL-MALONYL CONDENSING ENZYME-RELATED"/>
    <property type="match status" value="1"/>
</dbReference>
<accession>A0A7C3KD46</accession>
<proteinExistence type="inferred from homology"/>
<feature type="domain" description="EamA" evidence="3">
    <location>
        <begin position="18"/>
        <end position="150"/>
    </location>
</feature>
<dbReference type="Gene3D" id="1.10.3730.20">
    <property type="match status" value="1"/>
</dbReference>
<evidence type="ECO:0000256" key="1">
    <source>
        <dbReference type="ARBA" id="ARBA00007362"/>
    </source>
</evidence>
<dbReference type="SUPFAM" id="SSF103481">
    <property type="entry name" value="Multidrug resistance efflux transporter EmrE"/>
    <property type="match status" value="2"/>
</dbReference>
<keyword evidence="2" id="KW-1133">Transmembrane helix</keyword>
<evidence type="ECO:0000313" key="4">
    <source>
        <dbReference type="EMBL" id="HFM98149.1"/>
    </source>
</evidence>
<reference evidence="4" key="1">
    <citation type="journal article" date="2020" name="mSystems">
        <title>Genome- and Community-Level Interaction Insights into Carbon Utilization and Element Cycling Functions of Hydrothermarchaeota in Hydrothermal Sediment.</title>
        <authorList>
            <person name="Zhou Z."/>
            <person name="Liu Y."/>
            <person name="Xu W."/>
            <person name="Pan J."/>
            <person name="Luo Z.H."/>
            <person name="Li M."/>
        </authorList>
    </citation>
    <scope>NUCLEOTIDE SEQUENCE [LARGE SCALE GENOMIC DNA]</scope>
    <source>
        <strain evidence="4">SpSt-418</strain>
    </source>
</reference>
<organism evidence="4">
    <name type="scientific">Oscillatoriales cyanobacterium SpSt-418</name>
    <dbReference type="NCBI Taxonomy" id="2282169"/>
    <lineage>
        <taxon>Bacteria</taxon>
        <taxon>Bacillati</taxon>
        <taxon>Cyanobacteriota</taxon>
        <taxon>Cyanophyceae</taxon>
        <taxon>Oscillatoriophycideae</taxon>
        <taxon>Oscillatoriales</taxon>
    </lineage>
</organism>
<dbReference type="Pfam" id="PF00892">
    <property type="entry name" value="EamA"/>
    <property type="match status" value="2"/>
</dbReference>
<keyword evidence="2" id="KW-0812">Transmembrane</keyword>
<feature type="transmembrane region" description="Helical" evidence="2">
    <location>
        <begin position="228"/>
        <end position="246"/>
    </location>
</feature>
<comment type="similarity">
    <text evidence="1">Belongs to the EamA transporter family.</text>
</comment>
<sequence>MSFSEQPNSPSRWHVSLILLLGIAAVSTAAILTRFASLSVSASLSGFSLVIAASRMGFAALLLVPLWRSILKNRPSGAAWRWAIAAGFVLALHFASWITSLSYTSIAASTTLVTTNPLWVTLLSWWWYGDKPRLLTWLGIGIALLGSSFIGFGSQATAIATNPLLGNALALLGAMTASFYFLLGREAQQRGLSLSHYAAIAYTTAAIFLFPIPFGLGLGYTGYSAQTYLYLLLIALIPQLVGHTSLNWAIRWVSPTQVALTILLEPVFSSVLAVILFKEIPSSLTWLGIALLLLGVGVTAFRPAIAPPNSKKRDFASDENHKGD</sequence>
<dbReference type="PANTHER" id="PTHR22911:SF76">
    <property type="entry name" value="EAMA DOMAIN-CONTAINING PROTEIN"/>
    <property type="match status" value="1"/>
</dbReference>
<evidence type="ECO:0000259" key="3">
    <source>
        <dbReference type="Pfam" id="PF00892"/>
    </source>
</evidence>
<dbReference type="InterPro" id="IPR037185">
    <property type="entry name" value="EmrE-like"/>
</dbReference>
<name>A0A7C3KD46_9CYAN</name>
<feature type="transmembrane region" description="Helical" evidence="2">
    <location>
        <begin position="258"/>
        <end position="277"/>
    </location>
</feature>
<gene>
    <name evidence="4" type="ORF">ENR64_10420</name>
</gene>
<feature type="transmembrane region" description="Helical" evidence="2">
    <location>
        <begin position="134"/>
        <end position="152"/>
    </location>
</feature>
<protein>
    <submittedName>
        <fullName evidence="4">DMT family transporter</fullName>
    </submittedName>
</protein>